<evidence type="ECO:0000256" key="4">
    <source>
        <dbReference type="RuleBase" id="RU003557"/>
    </source>
</evidence>
<dbReference type="PROSITE" id="PS00099">
    <property type="entry name" value="THIOLASE_3"/>
    <property type="match status" value="1"/>
</dbReference>
<accession>A0ABP7N5H2</accession>
<proteinExistence type="inferred from homology"/>
<dbReference type="InterPro" id="IPR020610">
    <property type="entry name" value="Thiolase_AS"/>
</dbReference>
<dbReference type="PANTHER" id="PTHR18919:SF107">
    <property type="entry name" value="ACETYL-COA ACETYLTRANSFERASE, CYTOSOLIC"/>
    <property type="match status" value="1"/>
</dbReference>
<name>A0ABP7N5H2_9BACT</name>
<dbReference type="InterPro" id="IPR020617">
    <property type="entry name" value="Thiolase_C"/>
</dbReference>
<evidence type="ECO:0000313" key="7">
    <source>
        <dbReference type="EMBL" id="GAA3937403.1"/>
    </source>
</evidence>
<evidence type="ECO:0000259" key="6">
    <source>
        <dbReference type="Pfam" id="PF02803"/>
    </source>
</evidence>
<dbReference type="PROSITE" id="PS00737">
    <property type="entry name" value="THIOLASE_2"/>
    <property type="match status" value="1"/>
</dbReference>
<dbReference type="PROSITE" id="PS00098">
    <property type="entry name" value="THIOLASE_1"/>
    <property type="match status" value="1"/>
</dbReference>
<keyword evidence="3 4" id="KW-0012">Acyltransferase</keyword>
<dbReference type="Gene3D" id="3.40.47.10">
    <property type="match status" value="1"/>
</dbReference>
<dbReference type="InterPro" id="IPR020615">
    <property type="entry name" value="Thiolase_acyl_enz_int_AS"/>
</dbReference>
<evidence type="ECO:0000313" key="8">
    <source>
        <dbReference type="Proteomes" id="UP001499909"/>
    </source>
</evidence>
<organism evidence="7 8">
    <name type="scientific">Hymenobacter algoricola</name>
    <dbReference type="NCBI Taxonomy" id="486267"/>
    <lineage>
        <taxon>Bacteria</taxon>
        <taxon>Pseudomonadati</taxon>
        <taxon>Bacteroidota</taxon>
        <taxon>Cytophagia</taxon>
        <taxon>Cytophagales</taxon>
        <taxon>Hymenobacteraceae</taxon>
        <taxon>Hymenobacter</taxon>
    </lineage>
</organism>
<dbReference type="Pfam" id="PF02803">
    <property type="entry name" value="Thiolase_C"/>
    <property type="match status" value="1"/>
</dbReference>
<comment type="similarity">
    <text evidence="1 4">Belongs to the thiolase-like superfamily. Thiolase family.</text>
</comment>
<keyword evidence="8" id="KW-1185">Reference proteome</keyword>
<dbReference type="Proteomes" id="UP001499909">
    <property type="component" value="Unassembled WGS sequence"/>
</dbReference>
<keyword evidence="2 4" id="KW-0808">Transferase</keyword>
<dbReference type="Pfam" id="PF00108">
    <property type="entry name" value="Thiolase_N"/>
    <property type="match status" value="1"/>
</dbReference>
<dbReference type="NCBIfam" id="TIGR01930">
    <property type="entry name" value="AcCoA-C-Actrans"/>
    <property type="match status" value="1"/>
</dbReference>
<sequence>MQTAYIVDAVRTPIGKFGGALGSVRPDDLAAHVLRELLRRNPSLDKAAVEDVIMGAANQAGEDNRNVARMAGLLAGLPISVPGITVNRLCASGLQSIIDASRAVRCGEGDVYLAGGAENMTRAPFVMAKSETAFGRELTAHDTTLGWRFTNPKLSKLHHPYTMGETAENVARKYGITRFEQDEYAFNSQRKYQRALEKGRFRREIVPVFVANPKGDTALFDADEPPRLSSMEKLASIRPAFQPVDGTVTAGNSSGINDGAAAVLVVSEEALKRYNLKPLARIVSTAVAGVDPALMGIGPVPATLKALQRAGLTINDLDLIELNEAFAAQTIACLRDLELDPEKVNVNGGSIAIGHPLGASGARITATLLHEMQRREGVRYGLATLCVGVGQGAAMIFEKL</sequence>
<evidence type="ECO:0000259" key="5">
    <source>
        <dbReference type="Pfam" id="PF00108"/>
    </source>
</evidence>
<comment type="caution">
    <text evidence="7">The sequence shown here is derived from an EMBL/GenBank/DDBJ whole genome shotgun (WGS) entry which is preliminary data.</text>
</comment>
<evidence type="ECO:0000256" key="2">
    <source>
        <dbReference type="ARBA" id="ARBA00022679"/>
    </source>
</evidence>
<gene>
    <name evidence="7" type="ORF">GCM10022406_21880</name>
</gene>
<dbReference type="InterPro" id="IPR020616">
    <property type="entry name" value="Thiolase_N"/>
</dbReference>
<dbReference type="InterPro" id="IPR016039">
    <property type="entry name" value="Thiolase-like"/>
</dbReference>
<evidence type="ECO:0000256" key="3">
    <source>
        <dbReference type="ARBA" id="ARBA00023315"/>
    </source>
</evidence>
<reference evidence="8" key="1">
    <citation type="journal article" date="2019" name="Int. J. Syst. Evol. Microbiol.">
        <title>The Global Catalogue of Microorganisms (GCM) 10K type strain sequencing project: providing services to taxonomists for standard genome sequencing and annotation.</title>
        <authorList>
            <consortium name="The Broad Institute Genomics Platform"/>
            <consortium name="The Broad Institute Genome Sequencing Center for Infectious Disease"/>
            <person name="Wu L."/>
            <person name="Ma J."/>
        </authorList>
    </citation>
    <scope>NUCLEOTIDE SEQUENCE [LARGE SCALE GENOMIC DNA]</scope>
    <source>
        <strain evidence="8">JCM 17214</strain>
    </source>
</reference>
<dbReference type="PANTHER" id="PTHR18919">
    <property type="entry name" value="ACETYL-COA C-ACYLTRANSFERASE"/>
    <property type="match status" value="1"/>
</dbReference>
<evidence type="ECO:0000256" key="1">
    <source>
        <dbReference type="ARBA" id="ARBA00010982"/>
    </source>
</evidence>
<dbReference type="CDD" id="cd00751">
    <property type="entry name" value="thiolase"/>
    <property type="match status" value="1"/>
</dbReference>
<dbReference type="InterPro" id="IPR020613">
    <property type="entry name" value="Thiolase_CS"/>
</dbReference>
<protein>
    <submittedName>
        <fullName evidence="7">Thiolase family protein</fullName>
    </submittedName>
</protein>
<feature type="domain" description="Thiolase N-terminal" evidence="5">
    <location>
        <begin position="5"/>
        <end position="269"/>
    </location>
</feature>
<dbReference type="EMBL" id="BAABDH010000039">
    <property type="protein sequence ID" value="GAA3937403.1"/>
    <property type="molecule type" value="Genomic_DNA"/>
</dbReference>
<dbReference type="SUPFAM" id="SSF53901">
    <property type="entry name" value="Thiolase-like"/>
    <property type="match status" value="2"/>
</dbReference>
<dbReference type="PIRSF" id="PIRSF000429">
    <property type="entry name" value="Ac-CoA_Ac_transf"/>
    <property type="match status" value="1"/>
</dbReference>
<dbReference type="RefSeq" id="WP_345113424.1">
    <property type="nucleotide sequence ID" value="NZ_BAABDH010000039.1"/>
</dbReference>
<dbReference type="InterPro" id="IPR002155">
    <property type="entry name" value="Thiolase"/>
</dbReference>
<feature type="domain" description="Thiolase C-terminal" evidence="6">
    <location>
        <begin position="276"/>
        <end position="399"/>
    </location>
</feature>